<accession>A0AAV4V260</accession>
<evidence type="ECO:0000313" key="2">
    <source>
        <dbReference type="Proteomes" id="UP001054945"/>
    </source>
</evidence>
<comment type="caution">
    <text evidence="1">The sequence shown here is derived from an EMBL/GenBank/DDBJ whole genome shotgun (WGS) entry which is preliminary data.</text>
</comment>
<sequence length="89" mass="10141">MTPISKPQRPTTTVVSEKFLNSNLNQKCSFQSQKASGNPRFLLNPTRVHLYATSTTINWQEQMHTEIPLHIQHMAANNIAHVNKNCQNL</sequence>
<gene>
    <name evidence="1" type="ORF">CEXT_736641</name>
</gene>
<name>A0AAV4V260_CAEEX</name>
<dbReference type="Proteomes" id="UP001054945">
    <property type="component" value="Unassembled WGS sequence"/>
</dbReference>
<keyword evidence="2" id="KW-1185">Reference proteome</keyword>
<dbReference type="EMBL" id="BPLR01013784">
    <property type="protein sequence ID" value="GIY63784.1"/>
    <property type="molecule type" value="Genomic_DNA"/>
</dbReference>
<dbReference type="AlphaFoldDB" id="A0AAV4V260"/>
<evidence type="ECO:0000313" key="1">
    <source>
        <dbReference type="EMBL" id="GIY63784.1"/>
    </source>
</evidence>
<proteinExistence type="predicted"/>
<reference evidence="1 2" key="1">
    <citation type="submission" date="2021-06" db="EMBL/GenBank/DDBJ databases">
        <title>Caerostris extrusa draft genome.</title>
        <authorList>
            <person name="Kono N."/>
            <person name="Arakawa K."/>
        </authorList>
    </citation>
    <scope>NUCLEOTIDE SEQUENCE [LARGE SCALE GENOMIC DNA]</scope>
</reference>
<protein>
    <submittedName>
        <fullName evidence="1">Uncharacterized protein</fullName>
    </submittedName>
</protein>
<organism evidence="1 2">
    <name type="scientific">Caerostris extrusa</name>
    <name type="common">Bark spider</name>
    <name type="synonym">Caerostris bankana</name>
    <dbReference type="NCBI Taxonomy" id="172846"/>
    <lineage>
        <taxon>Eukaryota</taxon>
        <taxon>Metazoa</taxon>
        <taxon>Ecdysozoa</taxon>
        <taxon>Arthropoda</taxon>
        <taxon>Chelicerata</taxon>
        <taxon>Arachnida</taxon>
        <taxon>Araneae</taxon>
        <taxon>Araneomorphae</taxon>
        <taxon>Entelegynae</taxon>
        <taxon>Araneoidea</taxon>
        <taxon>Araneidae</taxon>
        <taxon>Caerostris</taxon>
    </lineage>
</organism>